<feature type="domain" description="Response regulatory" evidence="2">
    <location>
        <begin position="5"/>
        <end position="120"/>
    </location>
</feature>
<reference evidence="4 5" key="1">
    <citation type="submission" date="2019-03" db="EMBL/GenBank/DDBJ databases">
        <title>Genomic Encyclopedia of Archaeal and Bacterial Type Strains, Phase II (KMG-II): from individual species to whole genera.</title>
        <authorList>
            <person name="Goeker M."/>
        </authorList>
    </citation>
    <scope>NUCLEOTIDE SEQUENCE [LARGE SCALE GENOMIC DNA]</scope>
    <source>
        <strain evidence="4 5">DSM 28323</strain>
    </source>
</reference>
<evidence type="ECO:0000256" key="1">
    <source>
        <dbReference type="PROSITE-ProRule" id="PRU00169"/>
    </source>
</evidence>
<evidence type="ECO:0000313" key="5">
    <source>
        <dbReference type="Proteomes" id="UP000295741"/>
    </source>
</evidence>
<feature type="domain" description="HTH LytTR-type" evidence="3">
    <location>
        <begin position="143"/>
        <end position="211"/>
    </location>
</feature>
<dbReference type="OrthoDB" id="1646880at2"/>
<dbReference type="EMBL" id="SNWP01000018">
    <property type="protein sequence ID" value="TDO22272.1"/>
    <property type="molecule type" value="Genomic_DNA"/>
</dbReference>
<dbReference type="SUPFAM" id="SSF52172">
    <property type="entry name" value="CheY-like"/>
    <property type="match status" value="1"/>
</dbReference>
<dbReference type="AlphaFoldDB" id="A0A4R6IJR0"/>
<dbReference type="CDD" id="cd17534">
    <property type="entry name" value="REC_DC-like"/>
    <property type="match status" value="1"/>
</dbReference>
<dbReference type="RefSeq" id="WP_133475879.1">
    <property type="nucleotide sequence ID" value="NZ_SNWP01000018.1"/>
</dbReference>
<dbReference type="PANTHER" id="PTHR37299">
    <property type="entry name" value="TRANSCRIPTIONAL REGULATOR-RELATED"/>
    <property type="match status" value="1"/>
</dbReference>
<protein>
    <submittedName>
        <fullName evidence="4">LytTR family two component transcriptional regulator</fullName>
    </submittedName>
</protein>
<dbReference type="Pfam" id="PF04397">
    <property type="entry name" value="LytTR"/>
    <property type="match status" value="1"/>
</dbReference>
<dbReference type="SMART" id="SM00850">
    <property type="entry name" value="LytTR"/>
    <property type="match status" value="1"/>
</dbReference>
<dbReference type="Gene3D" id="3.40.50.2300">
    <property type="match status" value="1"/>
</dbReference>
<keyword evidence="5" id="KW-1185">Reference proteome</keyword>
<accession>A0A4R6IJR0</accession>
<keyword evidence="1" id="KW-0597">Phosphoprotein</keyword>
<evidence type="ECO:0000259" key="3">
    <source>
        <dbReference type="PROSITE" id="PS50930"/>
    </source>
</evidence>
<organism evidence="4 5">
    <name type="scientific">Sediminibacterium goheungense</name>
    <dbReference type="NCBI Taxonomy" id="1086393"/>
    <lineage>
        <taxon>Bacteria</taxon>
        <taxon>Pseudomonadati</taxon>
        <taxon>Bacteroidota</taxon>
        <taxon>Chitinophagia</taxon>
        <taxon>Chitinophagales</taxon>
        <taxon>Chitinophagaceae</taxon>
        <taxon>Sediminibacterium</taxon>
    </lineage>
</organism>
<dbReference type="InterPro" id="IPR001789">
    <property type="entry name" value="Sig_transdc_resp-reg_receiver"/>
</dbReference>
<dbReference type="Proteomes" id="UP000295741">
    <property type="component" value="Unassembled WGS sequence"/>
</dbReference>
<dbReference type="Gene3D" id="2.40.50.1020">
    <property type="entry name" value="LytTr DNA-binding domain"/>
    <property type="match status" value="1"/>
</dbReference>
<dbReference type="InterPro" id="IPR007492">
    <property type="entry name" value="LytTR_DNA-bd_dom"/>
</dbReference>
<gene>
    <name evidence="4" type="ORF">BC659_3415</name>
</gene>
<dbReference type="InterPro" id="IPR046947">
    <property type="entry name" value="LytR-like"/>
</dbReference>
<dbReference type="Pfam" id="PF00072">
    <property type="entry name" value="Response_reg"/>
    <property type="match status" value="1"/>
</dbReference>
<proteinExistence type="predicted"/>
<dbReference type="SMART" id="SM00448">
    <property type="entry name" value="REC"/>
    <property type="match status" value="1"/>
</dbReference>
<dbReference type="GO" id="GO:0000156">
    <property type="term" value="F:phosphorelay response regulator activity"/>
    <property type="evidence" value="ECO:0007669"/>
    <property type="project" value="InterPro"/>
</dbReference>
<dbReference type="PROSITE" id="PS50930">
    <property type="entry name" value="HTH_LYTTR"/>
    <property type="match status" value="1"/>
</dbReference>
<sequence>MQPCRILIVEDESLVAMDMERMLTHIGYEVLPNVNNYDEALQLLDTTKPDLVLLDINLNDTKTGIDLSQRIQQQYKLPFIYITSHSDKTTVDQAIVTKPSGYLLKPFDENDLYTAIEVALSNFSGKQSNHHQQEAALVCKDALFIKNDKNFVRVDIDDICWIESEHNYLYIISPKGKHIIRSNFRDFQQQVPAAKFIQVHKSYVINLDKVEAFSHTDITINGKEIPLSRLYKDDFFACMKRIL</sequence>
<evidence type="ECO:0000313" key="4">
    <source>
        <dbReference type="EMBL" id="TDO22272.1"/>
    </source>
</evidence>
<feature type="modified residue" description="4-aspartylphosphate" evidence="1">
    <location>
        <position position="55"/>
    </location>
</feature>
<dbReference type="InterPro" id="IPR011006">
    <property type="entry name" value="CheY-like_superfamily"/>
</dbReference>
<name>A0A4R6IJR0_9BACT</name>
<dbReference type="PROSITE" id="PS50110">
    <property type="entry name" value="RESPONSE_REGULATORY"/>
    <property type="match status" value="1"/>
</dbReference>
<dbReference type="PANTHER" id="PTHR37299:SF1">
    <property type="entry name" value="STAGE 0 SPORULATION PROTEIN A HOMOLOG"/>
    <property type="match status" value="1"/>
</dbReference>
<dbReference type="GO" id="GO:0003677">
    <property type="term" value="F:DNA binding"/>
    <property type="evidence" value="ECO:0007669"/>
    <property type="project" value="InterPro"/>
</dbReference>
<comment type="caution">
    <text evidence="4">The sequence shown here is derived from an EMBL/GenBank/DDBJ whole genome shotgun (WGS) entry which is preliminary data.</text>
</comment>
<evidence type="ECO:0000259" key="2">
    <source>
        <dbReference type="PROSITE" id="PS50110"/>
    </source>
</evidence>